<dbReference type="Proteomes" id="UP000019804">
    <property type="component" value="Unassembled WGS sequence"/>
</dbReference>
<dbReference type="RefSeq" id="XP_040642481.1">
    <property type="nucleotide sequence ID" value="XM_040779900.1"/>
</dbReference>
<dbReference type="HOGENOM" id="CLU_1272041_0_0_1"/>
<dbReference type="OrthoDB" id="4450035at2759"/>
<name>A0A017SP76_ASPRC</name>
<reference evidence="2" key="1">
    <citation type="journal article" date="2014" name="Nat. Commun.">
        <title>Genomic adaptations of the halophilic Dead Sea filamentous fungus Eurotium rubrum.</title>
        <authorList>
            <person name="Kis-Papo T."/>
            <person name="Weig A.R."/>
            <person name="Riley R."/>
            <person name="Persoh D."/>
            <person name="Salamov A."/>
            <person name="Sun H."/>
            <person name="Lipzen A."/>
            <person name="Wasser S.P."/>
            <person name="Rambold G."/>
            <person name="Grigoriev I.V."/>
            <person name="Nevo E."/>
        </authorList>
    </citation>
    <scope>NUCLEOTIDE SEQUENCE [LARGE SCALE GENOMIC DNA]</scope>
    <source>
        <strain evidence="2">CBS 135680</strain>
    </source>
</reference>
<evidence type="ECO:0000313" key="1">
    <source>
        <dbReference type="EMBL" id="EYE98793.1"/>
    </source>
</evidence>
<protein>
    <submittedName>
        <fullName evidence="1">Uncharacterized protein</fullName>
    </submittedName>
</protein>
<sequence length="217" mass="24466">MLGNHDILTETATANDKSSLNYRSGSGKYRCSVYGHAYIPETTTFPDGTVKDHARRIYEEMQSTPSQSSLLDTQCQHHNLLLRSRLPEESDQGQHGQSRAAAEYGEHLDLVSACFDVLNEKGGNELQEITLNTINWQSKQMSKVQAILDHLKQKRLLVALDPEIIERCPKNLDGESRKLMLGANDRFMKIRSVREVLQLAEQNTIAILLSSEVLETK</sequence>
<dbReference type="GeneID" id="63695024"/>
<dbReference type="EMBL" id="KK088412">
    <property type="protein sequence ID" value="EYE98793.1"/>
    <property type="molecule type" value="Genomic_DNA"/>
</dbReference>
<keyword evidence="2" id="KW-1185">Reference proteome</keyword>
<evidence type="ECO:0000313" key="2">
    <source>
        <dbReference type="Proteomes" id="UP000019804"/>
    </source>
</evidence>
<organism evidence="1 2">
    <name type="scientific">Aspergillus ruber (strain CBS 135680)</name>
    <dbReference type="NCBI Taxonomy" id="1388766"/>
    <lineage>
        <taxon>Eukaryota</taxon>
        <taxon>Fungi</taxon>
        <taxon>Dikarya</taxon>
        <taxon>Ascomycota</taxon>
        <taxon>Pezizomycotina</taxon>
        <taxon>Eurotiomycetes</taxon>
        <taxon>Eurotiomycetidae</taxon>
        <taxon>Eurotiales</taxon>
        <taxon>Aspergillaceae</taxon>
        <taxon>Aspergillus</taxon>
        <taxon>Aspergillus subgen. Aspergillus</taxon>
    </lineage>
</organism>
<dbReference type="AlphaFoldDB" id="A0A017SP76"/>
<proteinExistence type="predicted"/>
<accession>A0A017SP76</accession>
<gene>
    <name evidence="1" type="ORF">EURHEDRAFT_399121</name>
</gene>